<dbReference type="PROSITE" id="PS51857">
    <property type="entry name" value="CSD_2"/>
    <property type="match status" value="1"/>
</dbReference>
<keyword evidence="4" id="KW-1185">Reference proteome</keyword>
<evidence type="ECO:0000313" key="4">
    <source>
        <dbReference type="Proteomes" id="UP001642464"/>
    </source>
</evidence>
<dbReference type="SUPFAM" id="SSF50249">
    <property type="entry name" value="Nucleic acid-binding proteins"/>
    <property type="match status" value="1"/>
</dbReference>
<dbReference type="Proteomes" id="UP001642464">
    <property type="component" value="Unassembled WGS sequence"/>
</dbReference>
<sequence length="371" mass="41936">VLVIGSRGSGKSAFVRAAGSETERSQEEEIADGVQMRKITSLYNTFTTVVDFIEMPADDRYVSLLPHFGGSAACVALVVNILDPHGHTDLCNRLAALGAPPPCGLLVVQGSLPALSAASGEERRRLDPLREVASRWGLKFLRFESMEQMERGRLLHAVRSCLRLVTHSAVLRPVCFQLCWLCRDDEWRFRPKMVVWHVQKPWLKQNLPYRSANFPLLGYNSAGGGNAWRARRPPQSVPANYQVDVNERYFGTVIFYHKYRGYGFIEATEADIPTEKVFVHWKQISSDDRFPFLVKGLEVEFSLMTWKDWQRGLNTLRAKNVTLVGGLNVALQDELDANEKLFVGGQHLRYTGTLKFYSPRHGFGYVIMDQG</sequence>
<evidence type="ECO:0000313" key="2">
    <source>
        <dbReference type="EMBL" id="CAK9063375.1"/>
    </source>
</evidence>
<evidence type="ECO:0000259" key="1">
    <source>
        <dbReference type="PROSITE" id="PS51857"/>
    </source>
</evidence>
<feature type="non-terminal residue" evidence="2">
    <location>
        <position position="1"/>
    </location>
</feature>
<dbReference type="SUPFAM" id="SSF52540">
    <property type="entry name" value="P-loop containing nucleoside triphosphate hydrolases"/>
    <property type="match status" value="1"/>
</dbReference>
<dbReference type="Pfam" id="PF00313">
    <property type="entry name" value="CSD"/>
    <property type="match status" value="1"/>
</dbReference>
<accession>A0ABP0NHW2</accession>
<feature type="non-terminal residue" evidence="2">
    <location>
        <position position="371"/>
    </location>
</feature>
<protein>
    <submittedName>
        <fullName evidence="2">Hydroxylamine reductase</fullName>
    </submittedName>
</protein>
<dbReference type="EMBL" id="CAXAMM010028757">
    <property type="protein sequence ID" value="CAK9063375.1"/>
    <property type="molecule type" value="Genomic_DNA"/>
</dbReference>
<dbReference type="EMBL" id="CAXAMM010028813">
    <property type="protein sequence ID" value="CAK9063488.1"/>
    <property type="molecule type" value="Genomic_DNA"/>
</dbReference>
<dbReference type="InterPro" id="IPR027417">
    <property type="entry name" value="P-loop_NTPase"/>
</dbReference>
<evidence type="ECO:0000313" key="3">
    <source>
        <dbReference type="EMBL" id="CAK9063488.1"/>
    </source>
</evidence>
<feature type="domain" description="CSD" evidence="1">
    <location>
        <begin position="248"/>
        <end position="323"/>
    </location>
</feature>
<comment type="caution">
    <text evidence="2">The sequence shown here is derived from an EMBL/GenBank/DDBJ whole genome shotgun (WGS) entry which is preliminary data.</text>
</comment>
<dbReference type="InterPro" id="IPR012340">
    <property type="entry name" value="NA-bd_OB-fold"/>
</dbReference>
<proteinExistence type="predicted"/>
<dbReference type="Gene3D" id="2.40.50.140">
    <property type="entry name" value="Nucleic acid-binding proteins"/>
    <property type="match status" value="1"/>
</dbReference>
<gene>
    <name evidence="2" type="ORF">SCF082_LOCUS32826</name>
    <name evidence="3" type="ORF">SCF082_LOCUS32871</name>
</gene>
<name>A0ABP0NHW2_9DINO</name>
<reference evidence="2 4" key="1">
    <citation type="submission" date="2024-02" db="EMBL/GenBank/DDBJ databases">
        <authorList>
            <person name="Chen Y."/>
            <person name="Shah S."/>
            <person name="Dougan E. K."/>
            <person name="Thang M."/>
            <person name="Chan C."/>
        </authorList>
    </citation>
    <scope>NUCLEOTIDE SEQUENCE [LARGE SCALE GENOMIC DNA]</scope>
</reference>
<organism evidence="2 4">
    <name type="scientific">Durusdinium trenchii</name>
    <dbReference type="NCBI Taxonomy" id="1381693"/>
    <lineage>
        <taxon>Eukaryota</taxon>
        <taxon>Sar</taxon>
        <taxon>Alveolata</taxon>
        <taxon>Dinophyceae</taxon>
        <taxon>Suessiales</taxon>
        <taxon>Symbiodiniaceae</taxon>
        <taxon>Durusdinium</taxon>
    </lineage>
</organism>
<dbReference type="InterPro" id="IPR002059">
    <property type="entry name" value="CSP_DNA-bd"/>
</dbReference>